<dbReference type="Proteomes" id="UP000317893">
    <property type="component" value="Unassembled WGS sequence"/>
</dbReference>
<dbReference type="RefSeq" id="WP_141847922.1">
    <property type="nucleotide sequence ID" value="NZ_BAAAPR010000004.1"/>
</dbReference>
<dbReference type="PROSITE" id="PS51318">
    <property type="entry name" value="TAT"/>
    <property type="match status" value="1"/>
</dbReference>
<evidence type="ECO:0000313" key="1">
    <source>
        <dbReference type="EMBL" id="TQJ08402.1"/>
    </source>
</evidence>
<protein>
    <submittedName>
        <fullName evidence="1">Uncharacterized protein</fullName>
    </submittedName>
</protein>
<dbReference type="InterPro" id="IPR016195">
    <property type="entry name" value="Pol/histidinol_Pase-like"/>
</dbReference>
<sequence length="626" mass="64417">MCDEATQECRDLLSDHLGGRTLKAALRLQRLGRPRRRDLLRAGAAAAGAALLLQGRTRPVRAAVPAARRGTAGQLVLPDGTSSRRHAMHVHASGSEGTGSATAQTALAEQAGCDALWLTDHDWRLFALPPDTRLPRGYDFTALSAGGWTWTPYAKGRVTTSRAAVVTAASGPVLDLAVTARAKGATYGVVVSTVGNQLEGSIVGRQVELPFTVVGLSGQAWFEVVATLSTRAGRQQQLVYRFGTTPDSLVRVDAWTAHVFRHVRVGMAAPVVLTLLDDATAAFGADSLPADNALSGLALQVTALSGSVEVTLPRVGLPRLVTGQAAVDAVSAAYDQAFAAHPTVARRPGIEVSGNGDHHVGWYGAGATLVPFSDQAVAGAVATIHSGGGVASYNHPFGTASPARNAARIGKVFAAVAPSRVYGADVVELGYVQRGGMTLADHLALGDLLWQQGVVLTANGVSDDHNAVTWRDTFLTQLWTDGTPDDELAALRTGRATVARNGFLGDLAVTLDGRPMGSVPSSVVTATGELTVLATGLPAGATLEVVRGAVRPTTPRATAVPSTTSTVLSVDTALVGGAVSLGVAGGAAYHRVVARDASGSVLAFTNPVWSGVPDVSTVPSGRVVAV</sequence>
<organism evidence="1 2">
    <name type="scientific">Lapillicoccus jejuensis</name>
    <dbReference type="NCBI Taxonomy" id="402171"/>
    <lineage>
        <taxon>Bacteria</taxon>
        <taxon>Bacillati</taxon>
        <taxon>Actinomycetota</taxon>
        <taxon>Actinomycetes</taxon>
        <taxon>Micrococcales</taxon>
        <taxon>Intrasporangiaceae</taxon>
        <taxon>Lapillicoccus</taxon>
    </lineage>
</organism>
<evidence type="ECO:0000313" key="2">
    <source>
        <dbReference type="Proteomes" id="UP000317893"/>
    </source>
</evidence>
<dbReference type="AlphaFoldDB" id="A0A542DZ84"/>
<dbReference type="EMBL" id="VFMN01000001">
    <property type="protein sequence ID" value="TQJ08402.1"/>
    <property type="molecule type" value="Genomic_DNA"/>
</dbReference>
<dbReference type="SUPFAM" id="SSF89550">
    <property type="entry name" value="PHP domain-like"/>
    <property type="match status" value="1"/>
</dbReference>
<dbReference type="Gene3D" id="3.20.20.140">
    <property type="entry name" value="Metal-dependent hydrolases"/>
    <property type="match status" value="1"/>
</dbReference>
<keyword evidence="2" id="KW-1185">Reference proteome</keyword>
<dbReference type="InterPro" id="IPR006311">
    <property type="entry name" value="TAT_signal"/>
</dbReference>
<gene>
    <name evidence="1" type="ORF">FB458_1490</name>
</gene>
<comment type="caution">
    <text evidence="1">The sequence shown here is derived from an EMBL/GenBank/DDBJ whole genome shotgun (WGS) entry which is preliminary data.</text>
</comment>
<name>A0A542DZ84_9MICO</name>
<proteinExistence type="predicted"/>
<dbReference type="OrthoDB" id="3309475at2"/>
<accession>A0A542DZ84</accession>
<reference evidence="1 2" key="1">
    <citation type="submission" date="2019-06" db="EMBL/GenBank/DDBJ databases">
        <title>Sequencing the genomes of 1000 actinobacteria strains.</title>
        <authorList>
            <person name="Klenk H.-P."/>
        </authorList>
    </citation>
    <scope>NUCLEOTIDE SEQUENCE [LARGE SCALE GENOMIC DNA]</scope>
    <source>
        <strain evidence="1 2">DSM 18607</strain>
    </source>
</reference>